<name>A0A090Z9H8_PAEMA</name>
<dbReference type="EMBL" id="JMQA01000035">
    <property type="protein sequence ID" value="KFN07292.1"/>
    <property type="molecule type" value="Genomic_DNA"/>
</dbReference>
<dbReference type="AlphaFoldDB" id="A0A090Z9H8"/>
<dbReference type="RefSeq" id="WP_036626023.1">
    <property type="nucleotide sequence ID" value="NZ_JAKOBR010000029.1"/>
</dbReference>
<dbReference type="PATRIC" id="fig|44252.3.peg.3928"/>
<protein>
    <submittedName>
        <fullName evidence="2">Uncharacterized protein</fullName>
    </submittedName>
</protein>
<dbReference type="GeneID" id="77009476"/>
<gene>
    <name evidence="2" type="ORF">DJ90_5695</name>
</gene>
<dbReference type="OrthoDB" id="2669761at2"/>
<reference evidence="2 3" key="1">
    <citation type="submission" date="2014-04" db="EMBL/GenBank/DDBJ databases">
        <authorList>
            <person name="Bishop-Lilly K.A."/>
            <person name="Broomall S.M."/>
            <person name="Chain P.S."/>
            <person name="Chertkov O."/>
            <person name="Coyne S.R."/>
            <person name="Daligault H.E."/>
            <person name="Davenport K.W."/>
            <person name="Erkkila T."/>
            <person name="Frey K.G."/>
            <person name="Gibbons H.S."/>
            <person name="Gu W."/>
            <person name="Jaissle J."/>
            <person name="Johnson S.L."/>
            <person name="Koroleva G.I."/>
            <person name="Ladner J.T."/>
            <person name="Lo C.-C."/>
            <person name="Minogue T.D."/>
            <person name="Munk C."/>
            <person name="Palacios G.F."/>
            <person name="Redden C.L."/>
            <person name="Rosenzweig C.N."/>
            <person name="Scholz M.B."/>
            <person name="Teshima H."/>
            <person name="Xu Y."/>
        </authorList>
    </citation>
    <scope>NUCLEOTIDE SEQUENCE [LARGE SCALE GENOMIC DNA]</scope>
    <source>
        <strain evidence="2 3">8244</strain>
    </source>
</reference>
<keyword evidence="1" id="KW-0175">Coiled coil</keyword>
<accession>A0A090Z9H8</accession>
<evidence type="ECO:0000313" key="3">
    <source>
        <dbReference type="Proteomes" id="UP000029278"/>
    </source>
</evidence>
<dbReference type="STRING" id="44252.DJ90_5695"/>
<dbReference type="Proteomes" id="UP000029278">
    <property type="component" value="Unassembled WGS sequence"/>
</dbReference>
<dbReference type="HOGENOM" id="CLU_2118625_0_0_9"/>
<keyword evidence="3" id="KW-1185">Reference proteome</keyword>
<feature type="coiled-coil region" evidence="1">
    <location>
        <begin position="47"/>
        <end position="113"/>
    </location>
</feature>
<proteinExistence type="predicted"/>
<sequence>MTNKVKFVENAEMLSAYKNGFQQIGEMVNGIDRFTRHSTGIFIETIIKANEEQLGNIQQQRTQLEIDIKEFLAYANSKMNYLNEVEAFLLEQKAKAERMAEEARKSLEEEQQEV</sequence>
<organism evidence="2 3">
    <name type="scientific">Paenibacillus macerans</name>
    <name type="common">Bacillus macerans</name>
    <dbReference type="NCBI Taxonomy" id="44252"/>
    <lineage>
        <taxon>Bacteria</taxon>
        <taxon>Bacillati</taxon>
        <taxon>Bacillota</taxon>
        <taxon>Bacilli</taxon>
        <taxon>Bacillales</taxon>
        <taxon>Paenibacillaceae</taxon>
        <taxon>Paenibacillus</taxon>
    </lineage>
</organism>
<evidence type="ECO:0000256" key="1">
    <source>
        <dbReference type="SAM" id="Coils"/>
    </source>
</evidence>
<evidence type="ECO:0000313" key="2">
    <source>
        <dbReference type="EMBL" id="KFN07292.1"/>
    </source>
</evidence>
<comment type="caution">
    <text evidence="2">The sequence shown here is derived from an EMBL/GenBank/DDBJ whole genome shotgun (WGS) entry which is preliminary data.</text>
</comment>